<evidence type="ECO:0000313" key="1">
    <source>
        <dbReference type="EMBL" id="CAD7005972.1"/>
    </source>
</evidence>
<keyword evidence="2" id="KW-1185">Reference proteome</keyword>
<protein>
    <submittedName>
        <fullName evidence="1">(Mediterranean fruit fly) hypothetical protein</fullName>
    </submittedName>
</protein>
<evidence type="ECO:0000313" key="2">
    <source>
        <dbReference type="Proteomes" id="UP000606786"/>
    </source>
</evidence>
<proteinExistence type="predicted"/>
<reference evidence="1" key="1">
    <citation type="submission" date="2020-11" db="EMBL/GenBank/DDBJ databases">
        <authorList>
            <person name="Whitehead M."/>
        </authorList>
    </citation>
    <scope>NUCLEOTIDE SEQUENCE</scope>
    <source>
        <strain evidence="1">EGII</strain>
    </source>
</reference>
<sequence>MKHVFTHTTVLTAQTNELDQIQLKMVPLPKSGKFTTKVKLCYLTSLLPSVVKTPGNSLSDLYFAQPPLSHSTTQSKELGVQELARG</sequence>
<name>A0A811V308_CERCA</name>
<dbReference type="EMBL" id="CAJHJT010000034">
    <property type="protein sequence ID" value="CAD7005972.1"/>
    <property type="molecule type" value="Genomic_DNA"/>
</dbReference>
<dbReference type="AlphaFoldDB" id="A0A811V308"/>
<comment type="caution">
    <text evidence="1">The sequence shown here is derived from an EMBL/GenBank/DDBJ whole genome shotgun (WGS) entry which is preliminary data.</text>
</comment>
<gene>
    <name evidence="1" type="ORF">CCAP1982_LOCUS14310</name>
</gene>
<organism evidence="1 2">
    <name type="scientific">Ceratitis capitata</name>
    <name type="common">Mediterranean fruit fly</name>
    <name type="synonym">Tephritis capitata</name>
    <dbReference type="NCBI Taxonomy" id="7213"/>
    <lineage>
        <taxon>Eukaryota</taxon>
        <taxon>Metazoa</taxon>
        <taxon>Ecdysozoa</taxon>
        <taxon>Arthropoda</taxon>
        <taxon>Hexapoda</taxon>
        <taxon>Insecta</taxon>
        <taxon>Pterygota</taxon>
        <taxon>Neoptera</taxon>
        <taxon>Endopterygota</taxon>
        <taxon>Diptera</taxon>
        <taxon>Brachycera</taxon>
        <taxon>Muscomorpha</taxon>
        <taxon>Tephritoidea</taxon>
        <taxon>Tephritidae</taxon>
        <taxon>Ceratitis</taxon>
        <taxon>Ceratitis</taxon>
    </lineage>
</organism>
<accession>A0A811V308</accession>
<dbReference type="Proteomes" id="UP000606786">
    <property type="component" value="Unassembled WGS sequence"/>
</dbReference>